<dbReference type="AlphaFoldDB" id="A0A8J2YDU5"/>
<dbReference type="Gene3D" id="3.40.50.10540">
    <property type="entry name" value="Crotonobetainyl-coa:carnitine coa-transferase, domain 1"/>
    <property type="match status" value="2"/>
</dbReference>
<evidence type="ECO:0000313" key="2">
    <source>
        <dbReference type="Proteomes" id="UP000625210"/>
    </source>
</evidence>
<dbReference type="InterPro" id="IPR023606">
    <property type="entry name" value="CoA-Trfase_III_dom_1_sf"/>
</dbReference>
<dbReference type="Proteomes" id="UP000625210">
    <property type="component" value="Unassembled WGS sequence"/>
</dbReference>
<reference evidence="1" key="1">
    <citation type="journal article" date="2014" name="Int. J. Syst. Evol. Microbiol.">
        <title>Complete genome sequence of Corynebacterium casei LMG S-19264T (=DSM 44701T), isolated from a smear-ripened cheese.</title>
        <authorList>
            <consortium name="US DOE Joint Genome Institute (JGI-PGF)"/>
            <person name="Walter F."/>
            <person name="Albersmeier A."/>
            <person name="Kalinowski J."/>
            <person name="Ruckert C."/>
        </authorList>
    </citation>
    <scope>NUCLEOTIDE SEQUENCE</scope>
    <source>
        <strain evidence="1">CGMCC 1.15179</strain>
    </source>
</reference>
<dbReference type="SUPFAM" id="SSF89796">
    <property type="entry name" value="CoA-transferase family III (CaiB/BaiF)"/>
    <property type="match status" value="1"/>
</dbReference>
<protein>
    <submittedName>
        <fullName evidence="1">CoA transferase</fullName>
    </submittedName>
</protein>
<dbReference type="GO" id="GO:0016740">
    <property type="term" value="F:transferase activity"/>
    <property type="evidence" value="ECO:0007669"/>
    <property type="project" value="UniProtKB-KW"/>
</dbReference>
<comment type="caution">
    <text evidence="1">The sequence shown here is derived from an EMBL/GenBank/DDBJ whole genome shotgun (WGS) entry which is preliminary data.</text>
</comment>
<keyword evidence="2" id="KW-1185">Reference proteome</keyword>
<dbReference type="RefSeq" id="WP_188648008.1">
    <property type="nucleotide sequence ID" value="NZ_BMHQ01000007.1"/>
</dbReference>
<gene>
    <name evidence="1" type="ORF">GCM10011571_22810</name>
</gene>
<dbReference type="InterPro" id="IPR044855">
    <property type="entry name" value="CoA-Trfase_III_dom3_sf"/>
</dbReference>
<proteinExistence type="predicted"/>
<dbReference type="InterPro" id="IPR050509">
    <property type="entry name" value="CoA-transferase_III"/>
</dbReference>
<dbReference type="EMBL" id="BMHQ01000007">
    <property type="protein sequence ID" value="GGE20294.1"/>
    <property type="molecule type" value="Genomic_DNA"/>
</dbReference>
<organism evidence="1 2">
    <name type="scientific">Marinithermofilum abyssi</name>
    <dbReference type="NCBI Taxonomy" id="1571185"/>
    <lineage>
        <taxon>Bacteria</taxon>
        <taxon>Bacillati</taxon>
        <taxon>Bacillota</taxon>
        <taxon>Bacilli</taxon>
        <taxon>Bacillales</taxon>
        <taxon>Thermoactinomycetaceae</taxon>
        <taxon>Marinithermofilum</taxon>
    </lineage>
</organism>
<dbReference type="InterPro" id="IPR003673">
    <property type="entry name" value="CoA-Trfase_fam_III"/>
</dbReference>
<dbReference type="PANTHER" id="PTHR48228">
    <property type="entry name" value="SUCCINYL-COA--D-CITRAMALATE COA-TRANSFERASE"/>
    <property type="match status" value="1"/>
</dbReference>
<name>A0A8J2YDU5_9BACL</name>
<dbReference type="Pfam" id="PF02515">
    <property type="entry name" value="CoA_transf_3"/>
    <property type="match status" value="1"/>
</dbReference>
<dbReference type="PANTHER" id="PTHR48228:SF5">
    <property type="entry name" value="ALPHA-METHYLACYL-COA RACEMASE"/>
    <property type="match status" value="1"/>
</dbReference>
<accession>A0A8J2YDU5</accession>
<reference evidence="1" key="2">
    <citation type="submission" date="2020-09" db="EMBL/GenBank/DDBJ databases">
        <authorList>
            <person name="Sun Q."/>
            <person name="Zhou Y."/>
        </authorList>
    </citation>
    <scope>NUCLEOTIDE SEQUENCE</scope>
    <source>
        <strain evidence="1">CGMCC 1.15179</strain>
    </source>
</reference>
<sequence length="399" mass="43904">MPLGNIRVLDLTRLLPGPYCTMLLADFGAEVIKVEDPEVGDYARELDGNGAFFHSLNRNKKSVAIHLKTEQGKEIFLKMAEKADVVVESFRPGVMDRLGVGYDALKRVNPSLIYCAVTGYGQTGPYAGLVGHDINYLSYAGLLHLFGERDKKPFVPPVQIADIGGGALPAAIGIMLALFERERSGKGQFVDISMLDNVISWMQTILPHYFATGVQPKRGELMLAGGKACYEMYETKDGRYLSVGALESKFWAAFCKGIGREDFIPLLDAPLHEQHRLKAEIQTILSEKTLAEWLEIFVDVEACVSPVHTLEEMVKDPQVIARKIIQAMSHSSIGEIKHVAPPIRLSKTPGSLRTPAPKLGEHTGEMLSEIGYSSEQIELLKTEGVIRFPVPKENKTVGG</sequence>
<dbReference type="Gene3D" id="3.30.1540.10">
    <property type="entry name" value="formyl-coa transferase, domain 3"/>
    <property type="match status" value="1"/>
</dbReference>
<keyword evidence="1" id="KW-0808">Transferase</keyword>
<evidence type="ECO:0000313" key="1">
    <source>
        <dbReference type="EMBL" id="GGE20294.1"/>
    </source>
</evidence>